<evidence type="ECO:0000313" key="4">
    <source>
        <dbReference type="Proteomes" id="UP000270743"/>
    </source>
</evidence>
<sequence length="278" mass="29455">MGYKSILTVLSDARQLPQLDAAAALAAREDGHLSVLSLGLDHTQVGYYFPNGMPYAFQDAIDMAMDQAGTLDQTVRQHLARFGDLRWSSEAAVAQIGGIANLVGMRARFSDLTVLSRPYGEDAPGEAEAVVEAALFEGCCPVLVLPGTELPADPPGKVLIAWNQSTEALAAVRRALPLLKAAGSVEITVIDPRAGTDGSEPGAPLAQMLNRHGVHADIAVLARTSGTVSEELNRRATEIAADLVVMGAYGHSRFRQAILGGATRNMLEKAKVPVFMAR</sequence>
<organism evidence="3 4">
    <name type="scientific">Paracoccus haematequi</name>
    <dbReference type="NCBI Taxonomy" id="2491866"/>
    <lineage>
        <taxon>Bacteria</taxon>
        <taxon>Pseudomonadati</taxon>
        <taxon>Pseudomonadota</taxon>
        <taxon>Alphaproteobacteria</taxon>
        <taxon>Rhodobacterales</taxon>
        <taxon>Paracoccaceae</taxon>
        <taxon>Paracoccus</taxon>
    </lineage>
</organism>
<accession>A0A447IKB7</accession>
<evidence type="ECO:0000313" key="3">
    <source>
        <dbReference type="EMBL" id="VDS07946.1"/>
    </source>
</evidence>
<comment type="similarity">
    <text evidence="1">Belongs to the universal stress protein A family.</text>
</comment>
<gene>
    <name evidence="3" type="ORF">PARHAE_01127</name>
</gene>
<dbReference type="CDD" id="cd00293">
    <property type="entry name" value="USP-like"/>
    <property type="match status" value="1"/>
</dbReference>
<proteinExistence type="inferred from homology"/>
<dbReference type="OrthoDB" id="9804721at2"/>
<dbReference type="PANTHER" id="PTHR46268">
    <property type="entry name" value="STRESS RESPONSE PROTEIN NHAX"/>
    <property type="match status" value="1"/>
</dbReference>
<dbReference type="PRINTS" id="PR01438">
    <property type="entry name" value="UNVRSLSTRESS"/>
</dbReference>
<protein>
    <submittedName>
        <fullName evidence="3">Universal stress protein family protein</fullName>
    </submittedName>
</protein>
<dbReference type="InterPro" id="IPR006015">
    <property type="entry name" value="Universal_stress_UspA"/>
</dbReference>
<dbReference type="Proteomes" id="UP000270743">
    <property type="component" value="Unassembled WGS sequence"/>
</dbReference>
<dbReference type="RefSeq" id="WP_126153628.1">
    <property type="nucleotide sequence ID" value="NZ_UZWE01000024.1"/>
</dbReference>
<dbReference type="Pfam" id="PF00582">
    <property type="entry name" value="Usp"/>
    <property type="match status" value="1"/>
</dbReference>
<evidence type="ECO:0000259" key="2">
    <source>
        <dbReference type="Pfam" id="PF00582"/>
    </source>
</evidence>
<dbReference type="InterPro" id="IPR006016">
    <property type="entry name" value="UspA"/>
</dbReference>
<keyword evidence="4" id="KW-1185">Reference proteome</keyword>
<name>A0A447IKB7_9RHOB</name>
<dbReference type="AlphaFoldDB" id="A0A447IKB7"/>
<reference evidence="3 4" key="1">
    <citation type="submission" date="2018-12" db="EMBL/GenBank/DDBJ databases">
        <authorList>
            <person name="Criscuolo A."/>
        </authorList>
    </citation>
    <scope>NUCLEOTIDE SEQUENCE [LARGE SCALE GENOMIC DNA]</scope>
    <source>
        <strain evidence="3">ACIP1116241</strain>
    </source>
</reference>
<dbReference type="SUPFAM" id="SSF52402">
    <property type="entry name" value="Adenine nucleotide alpha hydrolases-like"/>
    <property type="match status" value="1"/>
</dbReference>
<evidence type="ECO:0000256" key="1">
    <source>
        <dbReference type="ARBA" id="ARBA00008791"/>
    </source>
</evidence>
<dbReference type="PANTHER" id="PTHR46268:SF15">
    <property type="entry name" value="UNIVERSAL STRESS PROTEIN HP_0031"/>
    <property type="match status" value="1"/>
</dbReference>
<feature type="domain" description="UspA" evidence="2">
    <location>
        <begin position="157"/>
        <end position="278"/>
    </location>
</feature>
<dbReference type="Gene3D" id="3.40.50.12370">
    <property type="match status" value="1"/>
</dbReference>
<dbReference type="EMBL" id="UZWE01000024">
    <property type="protein sequence ID" value="VDS07946.1"/>
    <property type="molecule type" value="Genomic_DNA"/>
</dbReference>